<dbReference type="KEGG" id="cdi:DIP0890"/>
<keyword evidence="2" id="KW-1185">Reference proteome</keyword>
<name>Q6NI87_CORDI</name>
<evidence type="ECO:0000313" key="2">
    <source>
        <dbReference type="Proteomes" id="UP000002198"/>
    </source>
</evidence>
<dbReference type="Proteomes" id="UP000002198">
    <property type="component" value="Chromosome"/>
</dbReference>
<proteinExistence type="predicted"/>
<organism evidence="1 2">
    <name type="scientific">Corynebacterium diphtheriae (strain ATCC 700971 / NCTC 13129 / Biotype gravis)</name>
    <dbReference type="NCBI Taxonomy" id="257309"/>
    <lineage>
        <taxon>Bacteria</taxon>
        <taxon>Bacillati</taxon>
        <taxon>Actinomycetota</taxon>
        <taxon>Actinomycetes</taxon>
        <taxon>Mycobacteriales</taxon>
        <taxon>Corynebacteriaceae</taxon>
        <taxon>Corynebacterium</taxon>
    </lineage>
</organism>
<sequence>MIIGSRRARSDKYVKIAHLMQCTQPWFNHFLPEPESPQASTYKMLKPVSWLPRPVKSVSFYPSRRTAVARNGHNLRLQWRGPLPELHWHSRSLQHTQH</sequence>
<dbReference type="EMBL" id="BX248356">
    <property type="protein sequence ID" value="CAE49407.1"/>
    <property type="molecule type" value="Genomic_DNA"/>
</dbReference>
<dbReference type="HOGENOM" id="CLU_2328949_0_0_11"/>
<dbReference type="AlphaFoldDB" id="Q6NI87"/>
<gene>
    <name evidence="1" type="ordered locus">DIP0890</name>
</gene>
<reference evidence="1 2" key="1">
    <citation type="journal article" date="2003" name="Nucleic Acids Res.">
        <title>The complete genome sequence and analysis of Corynebacterium diphtheriae NCTC13129.</title>
        <authorList>
            <person name="Cerdeno-Tarraga A.M."/>
            <person name="Efstratiou A."/>
            <person name="Dover L.G."/>
            <person name="Holden M.T.G."/>
            <person name="Pallen M."/>
            <person name="Bentley S.D."/>
            <person name="Besra G.S."/>
            <person name="Churcher C."/>
            <person name="James K.D."/>
            <person name="De Zoysa A."/>
            <person name="Chillingworth T."/>
            <person name="Cronin A."/>
            <person name="Dowd L."/>
            <person name="Feltwell T."/>
            <person name="Hamlin N."/>
            <person name="Holroyd S."/>
            <person name="Jagels K."/>
            <person name="Moule S."/>
            <person name="Quail M.A."/>
            <person name="Rabbinowitsch E."/>
            <person name="Rutherford K."/>
            <person name="Thomson N.R."/>
            <person name="Unwin L."/>
            <person name="Whitehead S."/>
            <person name="Barrell B.G.Parkhill.J."/>
        </authorList>
    </citation>
    <scope>NUCLEOTIDE SEQUENCE [LARGE SCALE GENOMIC DNA]</scope>
    <source>
        <strain evidence="2">ATCC 700971 / NCTC 13129 / Biotype gravis</strain>
    </source>
</reference>
<accession>Q6NI87</accession>
<protein>
    <submittedName>
        <fullName evidence="1">Uncharacterized protein</fullName>
    </submittedName>
</protein>
<evidence type="ECO:0000313" key="1">
    <source>
        <dbReference type="EMBL" id="CAE49407.1"/>
    </source>
</evidence>